<reference evidence="9" key="1">
    <citation type="submission" date="2025-08" db="UniProtKB">
        <authorList>
            <consortium name="Ensembl"/>
        </authorList>
    </citation>
    <scope>IDENTIFICATION</scope>
</reference>
<dbReference type="GO" id="GO:0005634">
    <property type="term" value="C:nucleus"/>
    <property type="evidence" value="ECO:0007669"/>
    <property type="project" value="UniProtKB-SubCell"/>
</dbReference>
<dbReference type="InterPro" id="IPR036638">
    <property type="entry name" value="HLH_DNA-bd_sf"/>
</dbReference>
<dbReference type="InterPro" id="IPR011598">
    <property type="entry name" value="bHLH_dom"/>
</dbReference>
<protein>
    <recommendedName>
        <fullName evidence="8">BHLH domain-containing protein</fullName>
    </recommendedName>
</protein>
<dbReference type="FunFam" id="4.10.280.10:FF:000005">
    <property type="entry name" value="Myogenic factor"/>
    <property type="match status" value="1"/>
</dbReference>
<dbReference type="PROSITE" id="PS50888">
    <property type="entry name" value="BHLH"/>
    <property type="match status" value="1"/>
</dbReference>
<dbReference type="GO" id="GO:0035914">
    <property type="term" value="P:skeletal muscle cell differentiation"/>
    <property type="evidence" value="ECO:0007669"/>
    <property type="project" value="TreeGrafter"/>
</dbReference>
<name>A0A8C4WUC6_EPTBU</name>
<dbReference type="Gene3D" id="4.10.280.10">
    <property type="entry name" value="Helix-loop-helix DNA-binding domain"/>
    <property type="match status" value="1"/>
</dbReference>
<keyword evidence="4" id="KW-0221">Differentiation</keyword>
<dbReference type="GO" id="GO:0046983">
    <property type="term" value="F:protein dimerization activity"/>
    <property type="evidence" value="ECO:0007669"/>
    <property type="project" value="InterPro"/>
</dbReference>
<sequence>MEVLDPFRMATRLEEQTLTSAPLPTHEFFENFDARFVMMGAAAAAVVARVGDLEHNEHEDDDEDDEEEDESQDDHVLAPPGHHTPGGGGRCLAWACKACKRKASSAERRRAATLRERRRLRRVNEAFEALKRCCSGNPHQRLAKVEILRNAIGYIEALQGVLRGNGGVTTGGQVFESSALKSPIHLL</sequence>
<dbReference type="AlphaFoldDB" id="A0A8C4WUC6"/>
<dbReference type="PANTHER" id="PTHR11534:SF9">
    <property type="entry name" value="MYOGENIC-DETERMINATION PROTEIN"/>
    <property type="match status" value="1"/>
</dbReference>
<proteinExistence type="predicted"/>
<evidence type="ECO:0000256" key="6">
    <source>
        <dbReference type="ARBA" id="ARBA00023242"/>
    </source>
</evidence>
<dbReference type="PANTHER" id="PTHR11534">
    <property type="entry name" value="MYOGENIC FACTOR"/>
    <property type="match status" value="1"/>
</dbReference>
<evidence type="ECO:0000313" key="10">
    <source>
        <dbReference type="Proteomes" id="UP000694388"/>
    </source>
</evidence>
<keyword evidence="5" id="KW-0238">DNA-binding</keyword>
<evidence type="ECO:0000256" key="4">
    <source>
        <dbReference type="ARBA" id="ARBA00022782"/>
    </source>
</evidence>
<accession>A0A8C4WUC6</accession>
<organism evidence="9 10">
    <name type="scientific">Eptatretus burgeri</name>
    <name type="common">Inshore hagfish</name>
    <dbReference type="NCBI Taxonomy" id="7764"/>
    <lineage>
        <taxon>Eukaryota</taxon>
        <taxon>Metazoa</taxon>
        <taxon>Chordata</taxon>
        <taxon>Craniata</taxon>
        <taxon>Vertebrata</taxon>
        <taxon>Cyclostomata</taxon>
        <taxon>Myxini</taxon>
        <taxon>Myxiniformes</taxon>
        <taxon>Myxinidae</taxon>
        <taxon>Eptatretinae</taxon>
        <taxon>Eptatretus</taxon>
    </lineage>
</organism>
<dbReference type="Ensembl" id="ENSEBUT00000012071.1">
    <property type="protein sequence ID" value="ENSEBUP00000011501.1"/>
    <property type="gene ID" value="ENSEBUG00000007373.1"/>
</dbReference>
<comment type="subcellular location">
    <subcellularLocation>
        <location evidence="1">Nucleus</location>
    </subcellularLocation>
</comment>
<evidence type="ECO:0000256" key="1">
    <source>
        <dbReference type="ARBA" id="ARBA00004123"/>
    </source>
</evidence>
<evidence type="ECO:0000256" key="2">
    <source>
        <dbReference type="ARBA" id="ARBA00022473"/>
    </source>
</evidence>
<dbReference type="GO" id="GO:0045663">
    <property type="term" value="P:positive regulation of myoblast differentiation"/>
    <property type="evidence" value="ECO:0007669"/>
    <property type="project" value="TreeGrafter"/>
</dbReference>
<keyword evidence="10" id="KW-1185">Reference proteome</keyword>
<evidence type="ECO:0000259" key="8">
    <source>
        <dbReference type="PROSITE" id="PS50888"/>
    </source>
</evidence>
<evidence type="ECO:0000256" key="7">
    <source>
        <dbReference type="SAM" id="MobiDB-lite"/>
    </source>
</evidence>
<dbReference type="GO" id="GO:0000981">
    <property type="term" value="F:DNA-binding transcription factor activity, RNA polymerase II-specific"/>
    <property type="evidence" value="ECO:0007669"/>
    <property type="project" value="TreeGrafter"/>
</dbReference>
<dbReference type="SMART" id="SM00353">
    <property type="entry name" value="HLH"/>
    <property type="match status" value="1"/>
</dbReference>
<dbReference type="InterPro" id="IPR039704">
    <property type="entry name" value="Myogenic_factor"/>
</dbReference>
<dbReference type="Pfam" id="PF00010">
    <property type="entry name" value="HLH"/>
    <property type="match status" value="1"/>
</dbReference>
<keyword evidence="6" id="KW-0539">Nucleus</keyword>
<dbReference type="SUPFAM" id="SSF47459">
    <property type="entry name" value="HLH, helix-loop-helix DNA-binding domain"/>
    <property type="match status" value="1"/>
</dbReference>
<feature type="region of interest" description="Disordered" evidence="7">
    <location>
        <begin position="55"/>
        <end position="86"/>
    </location>
</feature>
<keyword evidence="2" id="KW-0217">Developmental protein</keyword>
<feature type="domain" description="BHLH" evidence="8">
    <location>
        <begin position="107"/>
        <end position="158"/>
    </location>
</feature>
<dbReference type="InterPro" id="IPR002546">
    <property type="entry name" value="MyoD_N"/>
</dbReference>
<keyword evidence="3" id="KW-0517">Myogenesis</keyword>
<reference evidence="9" key="2">
    <citation type="submission" date="2025-09" db="UniProtKB">
        <authorList>
            <consortium name="Ensembl"/>
        </authorList>
    </citation>
    <scope>IDENTIFICATION</scope>
</reference>
<evidence type="ECO:0000256" key="3">
    <source>
        <dbReference type="ARBA" id="ARBA00022541"/>
    </source>
</evidence>
<evidence type="ECO:0000256" key="5">
    <source>
        <dbReference type="ARBA" id="ARBA00023125"/>
    </source>
</evidence>
<dbReference type="SMART" id="SM00520">
    <property type="entry name" value="BASIC"/>
    <property type="match status" value="1"/>
</dbReference>
<dbReference type="GO" id="GO:0000978">
    <property type="term" value="F:RNA polymerase II cis-regulatory region sequence-specific DNA binding"/>
    <property type="evidence" value="ECO:0007669"/>
    <property type="project" value="TreeGrafter"/>
</dbReference>
<dbReference type="GO" id="GO:0048743">
    <property type="term" value="P:positive regulation of skeletal muscle fiber development"/>
    <property type="evidence" value="ECO:0007669"/>
    <property type="project" value="TreeGrafter"/>
</dbReference>
<dbReference type="Pfam" id="PF01586">
    <property type="entry name" value="Basic"/>
    <property type="match status" value="1"/>
</dbReference>
<feature type="compositionally biased region" description="Acidic residues" evidence="7">
    <location>
        <begin position="59"/>
        <end position="72"/>
    </location>
</feature>
<dbReference type="Proteomes" id="UP000694388">
    <property type="component" value="Unplaced"/>
</dbReference>
<dbReference type="GeneTree" id="ENSGT00950000182959"/>
<evidence type="ECO:0000313" key="9">
    <source>
        <dbReference type="Ensembl" id="ENSEBUP00000011501.1"/>
    </source>
</evidence>